<dbReference type="GO" id="GO:0010411">
    <property type="term" value="P:xyloglucan metabolic process"/>
    <property type="evidence" value="ECO:0007669"/>
    <property type="project" value="TreeGrafter"/>
</dbReference>
<keyword evidence="4" id="KW-1185">Reference proteome</keyword>
<dbReference type="InterPro" id="IPR015943">
    <property type="entry name" value="WD40/YVTN_repeat-like_dom_sf"/>
</dbReference>
<dbReference type="InterPro" id="IPR008979">
    <property type="entry name" value="Galactose-bd-like_sf"/>
</dbReference>
<comment type="caution">
    <text evidence="3">The sequence shown here is derived from an EMBL/GenBank/DDBJ whole genome shotgun (WGS) entry which is preliminary data.</text>
</comment>
<dbReference type="SUPFAM" id="SSF110296">
    <property type="entry name" value="Oligoxyloglucan reducing end-specific cellobiohydrolase"/>
    <property type="match status" value="2"/>
</dbReference>
<feature type="domain" description="BIG2" evidence="2">
    <location>
        <begin position="710"/>
        <end position="788"/>
    </location>
</feature>
<dbReference type="InterPro" id="IPR003343">
    <property type="entry name" value="Big_2"/>
</dbReference>
<proteinExistence type="predicted"/>
<dbReference type="InterPro" id="IPR008964">
    <property type="entry name" value="Invasin/intimin_cell_adhesion"/>
</dbReference>
<dbReference type="InterPro" id="IPR052025">
    <property type="entry name" value="Xyloglucanase_GH74"/>
</dbReference>
<dbReference type="PANTHER" id="PTHR43739">
    <property type="entry name" value="XYLOGLUCANASE (EUROFUNG)"/>
    <property type="match status" value="1"/>
</dbReference>
<feature type="signal peptide" evidence="1">
    <location>
        <begin position="1"/>
        <end position="19"/>
    </location>
</feature>
<keyword evidence="1" id="KW-0732">Signal</keyword>
<dbReference type="Proteomes" id="UP000244450">
    <property type="component" value="Unassembled WGS sequence"/>
</dbReference>
<dbReference type="SMART" id="SM00635">
    <property type="entry name" value="BID_2"/>
    <property type="match status" value="5"/>
</dbReference>
<feature type="domain" description="BIG2" evidence="2">
    <location>
        <begin position="798"/>
        <end position="876"/>
    </location>
</feature>
<dbReference type="OrthoDB" id="9757947at2"/>
<evidence type="ECO:0000259" key="2">
    <source>
        <dbReference type="SMART" id="SM00635"/>
    </source>
</evidence>
<evidence type="ECO:0000313" key="4">
    <source>
        <dbReference type="Proteomes" id="UP000244450"/>
    </source>
</evidence>
<feature type="domain" description="BIG2" evidence="2">
    <location>
        <begin position="1203"/>
        <end position="1282"/>
    </location>
</feature>
<dbReference type="Gene3D" id="2.60.40.1080">
    <property type="match status" value="5"/>
</dbReference>
<evidence type="ECO:0000313" key="3">
    <source>
        <dbReference type="EMBL" id="PUZ25410.1"/>
    </source>
</evidence>
<feature type="domain" description="BIG2" evidence="2">
    <location>
        <begin position="1117"/>
        <end position="1194"/>
    </location>
</feature>
<dbReference type="SUPFAM" id="SSF49785">
    <property type="entry name" value="Galactose-binding domain-like"/>
    <property type="match status" value="1"/>
</dbReference>
<dbReference type="Gene3D" id="2.60.120.260">
    <property type="entry name" value="Galactose-binding domain-like"/>
    <property type="match status" value="2"/>
</dbReference>
<name>A0A2T7BGL0_9BACT</name>
<dbReference type="PANTHER" id="PTHR43739:SF5">
    <property type="entry name" value="EXO-ALPHA-SIALIDASE"/>
    <property type="match status" value="1"/>
</dbReference>
<dbReference type="Pfam" id="PF02368">
    <property type="entry name" value="Big_2"/>
    <property type="match status" value="5"/>
</dbReference>
<gene>
    <name evidence="3" type="ORF">DCC81_14045</name>
</gene>
<sequence>MKRLFTLLFLCCGLLPAVAQTYQTDVLRIGGGGLVTSVQHHPKVPKLHYITTDVGTAYRWDSTAQRWRGLFYNMAASNWPAACNNIAVAPNDATGNIIYATLNRSSDGGTVMKSTDGGQTWTDLNFNVRTNPNDNSDKRFGARLVVDPLRDSTVYVTTRLPKSGAETITGTYRSLDAGATWTKLDTLHGRFIVFDTAQGKLNGRTKRVYIACANGVYLSDDAGDTYTLLPGSPAGLNRGVLQANGILYATSGTYVYRYDGITWTDITPVPASSVGNYAAVAENPHNPQDIIVGSSNFNASMFKSSQGGASGTWSTVQGTRDNSENPYRGGSNIGNTIVDLSWEYFDSTKVWLTDIFNAYEGTNAMTNTGVWKVRAVGHEEVVPTGPVLSPPAGSANIVSTNTADVGGFDHKSLTAAPTKDLTVDFSYANSSGLELTSTAVMESNPNFMVRVGRGGWQGKGLGGFSTDGGLHYTQWICPDSAGGGRIAVAANAETLVWVPQGYNPLYSTDRGAHWTKCGGFTGSAFGWDIYIDYSQVFDVPAEMSPLAADKVNSKKFYIYLQGKMMVSEDGGVTFTPRATGLPDVGKVAYVKVETTPGKEGDVWLSIEGNGLYHSTNSGYSFRHVSNVQSARSVAVGKGATNLPAIYVYGTVGGVANSIFRSDDTATTWVNIANPPASQLYVMTADRQLYGRVFFGSFGNGFFVSTAQLVNPTGVVVTPAAVSVPANNTTTLQAFVTPAWANNKQVHWSSSDTTKVKVNDSTGVVTGIAVTSSPVTVTVTTASGGYTASVAVTVTNPISVKGIAITPNPDTIVQGHASTLAVVVTPVDASNKTLHWSSSDTTVAKVPLDTPVITGVGVGTATITATAVDSGYTSSITVRVINVLPDSLQIHGATSLNEGDTTRLSVTFFPGNTSNQNITWSSSDTTKAKVDANGLVTAKAPGAVTITATAAANGITATRAYTIGPKAFCGILSNPGFESGLSDWYIVGDSVNGALPAGLETTDVHGGTQAVLVTGGNAGVSSSGVMLVPGSKAVTFSAFTKVSGSPTWAGYGIDYVDSSGVKIEQDVFNATTTAWGNQSITRVSPPNTARVNVWTYKNGSGGRLYLDDFCVTIGTPVFVSSITLTPKPLSVAVGYTKKITPTIAPSNATWKAVTWSSSNTAIATVDGSGNVKGIALGTAIITCTPSDRGGAIATDTVTVTPPVPVTGVNVTPDSTIMGVGETFTLTANMQPSNASNTAMSWTSLNTTLATVNATTGAVLAKATGTVKIVGATVDGGYRDTSTITIVAAGSCGALTNNGFEAGLTSWQGGSLTTTDVHSGYRAAVVLTGTLSRQPALTFNVGDTIEFTAWAKITGNPVWAGFSLDMQTATGSKTTSMQATVSAVLWTQYTQRAVIPAGTTNFNFWASKATTGGNLYLDDLCVTVIPATSGSSSLSSQVMTAGNSRLKQAALAPEGNMEVKVYPNPVQRDINISVSNANGSRMQATLADMNGRILHQEIFYPQKGTYKLHLAQQPPKGVYILTVTGDNAKGSCKLIVL</sequence>
<dbReference type="InterPro" id="IPR026444">
    <property type="entry name" value="Secre_tail"/>
</dbReference>
<organism evidence="3 4">
    <name type="scientific">Chitinophaga parva</name>
    <dbReference type="NCBI Taxonomy" id="2169414"/>
    <lineage>
        <taxon>Bacteria</taxon>
        <taxon>Pseudomonadati</taxon>
        <taxon>Bacteroidota</taxon>
        <taxon>Chitinophagia</taxon>
        <taxon>Chitinophagales</taxon>
        <taxon>Chitinophagaceae</taxon>
        <taxon>Chitinophaga</taxon>
    </lineage>
</organism>
<reference evidence="3 4" key="1">
    <citation type="submission" date="2018-04" db="EMBL/GenBank/DDBJ databases">
        <title>Chitinophaga fuyangensis sp. nov., isolated from soil in a chemical factory.</title>
        <authorList>
            <person name="Chen K."/>
        </authorList>
    </citation>
    <scope>NUCLEOTIDE SEQUENCE [LARGE SCALE GENOMIC DNA]</scope>
    <source>
        <strain evidence="3 4">LY-1</strain>
    </source>
</reference>
<dbReference type="Pfam" id="PF18962">
    <property type="entry name" value="Por_Secre_tail"/>
    <property type="match status" value="1"/>
</dbReference>
<accession>A0A2T7BGL0</accession>
<dbReference type="CDD" id="cd15482">
    <property type="entry name" value="Sialidase_non-viral"/>
    <property type="match status" value="1"/>
</dbReference>
<feature type="chain" id="PRO_5015773505" description="BIG2 domain-containing protein" evidence="1">
    <location>
        <begin position="20"/>
        <end position="1535"/>
    </location>
</feature>
<dbReference type="EMBL" id="QCYK01000002">
    <property type="protein sequence ID" value="PUZ25410.1"/>
    <property type="molecule type" value="Genomic_DNA"/>
</dbReference>
<dbReference type="RefSeq" id="WP_108687248.1">
    <property type="nucleotide sequence ID" value="NZ_QCYK01000002.1"/>
</dbReference>
<dbReference type="Gene3D" id="2.130.10.10">
    <property type="entry name" value="YVTN repeat-like/Quinoprotein amine dehydrogenase"/>
    <property type="match status" value="2"/>
</dbReference>
<feature type="domain" description="BIG2" evidence="2">
    <location>
        <begin position="883"/>
        <end position="958"/>
    </location>
</feature>
<evidence type="ECO:0000256" key="1">
    <source>
        <dbReference type="SAM" id="SignalP"/>
    </source>
</evidence>
<dbReference type="NCBIfam" id="TIGR04183">
    <property type="entry name" value="Por_Secre_tail"/>
    <property type="match status" value="1"/>
</dbReference>
<dbReference type="SUPFAM" id="SSF49373">
    <property type="entry name" value="Invasin/intimin cell-adhesion fragments"/>
    <property type="match status" value="5"/>
</dbReference>
<protein>
    <recommendedName>
        <fullName evidence="2">BIG2 domain-containing protein</fullName>
    </recommendedName>
</protein>